<accession>A0A1I5VJJ2</accession>
<dbReference type="AlphaFoldDB" id="A0A1I5VJJ2"/>
<dbReference type="EMBL" id="FOWR01000038">
    <property type="protein sequence ID" value="SFQ07156.1"/>
    <property type="molecule type" value="Genomic_DNA"/>
</dbReference>
<protein>
    <submittedName>
        <fullName evidence="1">Uncharacterized protein</fullName>
    </submittedName>
</protein>
<evidence type="ECO:0000313" key="2">
    <source>
        <dbReference type="Proteomes" id="UP000182692"/>
    </source>
</evidence>
<dbReference type="RefSeq" id="WP_139218808.1">
    <property type="nucleotide sequence ID" value="NZ_FOWR01000038.1"/>
</dbReference>
<gene>
    <name evidence="1" type="ORF">SAMN03084138_03961</name>
</gene>
<sequence>MGTKFGIGVLCFILGVAGYPVWYRIYLKVTIEMTEEQYQNYNGISDFGYCLPTTISETTSHMESCDKFFLGYLPDKTKDYQPGGYNPLGKLSLDQVANTYRDVQSVRSEYNLKSYPPLEQLSHGLL</sequence>
<reference evidence="1 2" key="1">
    <citation type="submission" date="2016-10" db="EMBL/GenBank/DDBJ databases">
        <authorList>
            <person name="de Groot N.N."/>
        </authorList>
    </citation>
    <scope>NUCLEOTIDE SEQUENCE [LARGE SCALE GENOMIC DNA]</scope>
    <source>
        <strain evidence="1 2">DSM 15893</strain>
    </source>
</reference>
<dbReference type="OrthoDB" id="7069266at2"/>
<organism evidence="1 2">
    <name type="scientific">Enterovibrio norvegicus DSM 15893</name>
    <dbReference type="NCBI Taxonomy" id="1121869"/>
    <lineage>
        <taxon>Bacteria</taxon>
        <taxon>Pseudomonadati</taxon>
        <taxon>Pseudomonadota</taxon>
        <taxon>Gammaproteobacteria</taxon>
        <taxon>Vibrionales</taxon>
        <taxon>Vibrionaceae</taxon>
        <taxon>Enterovibrio</taxon>
    </lineage>
</organism>
<name>A0A1I5VJJ2_9GAMM</name>
<dbReference type="GeneID" id="40414990"/>
<dbReference type="Proteomes" id="UP000182692">
    <property type="component" value="Unassembled WGS sequence"/>
</dbReference>
<evidence type="ECO:0000313" key="1">
    <source>
        <dbReference type="EMBL" id="SFQ07156.1"/>
    </source>
</evidence>
<proteinExistence type="predicted"/>